<keyword evidence="5 6" id="KW-0378">Hydrolase</keyword>
<sequence length="91" mass="10072">MSIKCDKFIVSGVVQGVGFRYHTAHQGLTLSLTGYAKNLSSGDVEVIACGEPDQVDALHEWLKEGPRTASVNHVERLECITNKHYRGFEIL</sequence>
<dbReference type="InterPro" id="IPR020456">
    <property type="entry name" value="Acylphosphatase"/>
</dbReference>
<keyword evidence="10" id="KW-1185">Reference proteome</keyword>
<dbReference type="PROSITE" id="PS00150">
    <property type="entry name" value="ACYLPHOSPHATASE_1"/>
    <property type="match status" value="1"/>
</dbReference>
<comment type="caution">
    <text evidence="9">The sequence shown here is derived from an EMBL/GenBank/DDBJ whole genome shotgun (WGS) entry which is preliminary data.</text>
</comment>
<evidence type="ECO:0000256" key="7">
    <source>
        <dbReference type="RuleBase" id="RU004168"/>
    </source>
</evidence>
<dbReference type="PROSITE" id="PS51160">
    <property type="entry name" value="ACYLPHOSPHATASE_3"/>
    <property type="match status" value="1"/>
</dbReference>
<dbReference type="RefSeq" id="WP_014205155.1">
    <property type="nucleotide sequence ID" value="NZ_CAWQRI010000072.1"/>
</dbReference>
<proteinExistence type="inferred from homology"/>
<dbReference type="OMA" id="VGFRWSM"/>
<feature type="active site" evidence="5">
    <location>
        <position position="20"/>
    </location>
</feature>
<dbReference type="Gene3D" id="3.30.70.100">
    <property type="match status" value="1"/>
</dbReference>
<evidence type="ECO:0000313" key="9">
    <source>
        <dbReference type="EMBL" id="KQH84555.1"/>
    </source>
</evidence>
<accession>A0A0Q2SAX6</accession>
<dbReference type="InterPro" id="IPR001792">
    <property type="entry name" value="Acylphosphatase-like_dom"/>
</dbReference>
<evidence type="ECO:0000313" key="10">
    <source>
        <dbReference type="Proteomes" id="UP000051221"/>
    </source>
</evidence>
<dbReference type="FunCoup" id="A0A0Q2SAX6">
    <property type="interactions" value="382"/>
</dbReference>
<comment type="similarity">
    <text evidence="1 7">Belongs to the acylphosphatase family.</text>
</comment>
<evidence type="ECO:0000256" key="4">
    <source>
        <dbReference type="ARBA" id="ARBA00047645"/>
    </source>
</evidence>
<dbReference type="InterPro" id="IPR017968">
    <property type="entry name" value="Acylphosphatase_CS"/>
</dbReference>
<reference evidence="9 10" key="1">
    <citation type="submission" date="2015-08" db="EMBL/GenBank/DDBJ databases">
        <title>Antibacterial properties of a collection of Vibrionaceae strains.</title>
        <authorList>
            <person name="Giubergia S."/>
        </authorList>
    </citation>
    <scope>NUCLEOTIDE SEQUENCE [LARGE SCALE GENOMIC DNA]</scope>
    <source>
        <strain evidence="9 10">S0821</strain>
    </source>
</reference>
<dbReference type="InParanoid" id="A0A0Q2SAX6"/>
<evidence type="ECO:0000256" key="5">
    <source>
        <dbReference type="PROSITE-ProRule" id="PRU00520"/>
    </source>
</evidence>
<gene>
    <name evidence="9" type="ORF">AMR76_17225</name>
</gene>
<dbReference type="AlphaFoldDB" id="A0A0Q2SAX6"/>
<dbReference type="PROSITE" id="PS00151">
    <property type="entry name" value="ACYLPHOSPHATASE_2"/>
    <property type="match status" value="1"/>
</dbReference>
<dbReference type="OrthoDB" id="5295388at2"/>
<dbReference type="SUPFAM" id="SSF54975">
    <property type="entry name" value="Acylphosphatase/BLUF domain-like"/>
    <property type="match status" value="1"/>
</dbReference>
<dbReference type="EMBL" id="LKHS01000017">
    <property type="protein sequence ID" value="KQH84555.1"/>
    <property type="molecule type" value="Genomic_DNA"/>
</dbReference>
<evidence type="ECO:0000259" key="8">
    <source>
        <dbReference type="PROSITE" id="PS51160"/>
    </source>
</evidence>
<dbReference type="NCBIfam" id="NF011000">
    <property type="entry name" value="PRK14426.1"/>
    <property type="match status" value="1"/>
</dbReference>
<protein>
    <recommendedName>
        <fullName evidence="3 5">Acylphosphatase</fullName>
        <ecNumber evidence="2 5">3.6.1.7</ecNumber>
    </recommendedName>
</protein>
<dbReference type="Proteomes" id="UP000051221">
    <property type="component" value="Unassembled WGS sequence"/>
</dbReference>
<evidence type="ECO:0000256" key="2">
    <source>
        <dbReference type="ARBA" id="ARBA00012150"/>
    </source>
</evidence>
<organism evidence="9 10">
    <name type="scientific">Vibrio furnissii</name>
    <dbReference type="NCBI Taxonomy" id="29494"/>
    <lineage>
        <taxon>Bacteria</taxon>
        <taxon>Pseudomonadati</taxon>
        <taxon>Pseudomonadota</taxon>
        <taxon>Gammaproteobacteria</taxon>
        <taxon>Vibrionales</taxon>
        <taxon>Vibrionaceae</taxon>
        <taxon>Vibrio</taxon>
    </lineage>
</organism>
<feature type="active site" evidence="5">
    <location>
        <position position="38"/>
    </location>
</feature>
<feature type="domain" description="Acylphosphatase-like" evidence="8">
    <location>
        <begin position="5"/>
        <end position="91"/>
    </location>
</feature>
<name>A0A0Q2SAX6_VIBFU</name>
<evidence type="ECO:0000256" key="1">
    <source>
        <dbReference type="ARBA" id="ARBA00005614"/>
    </source>
</evidence>
<comment type="catalytic activity">
    <reaction evidence="4 5 6">
        <text>an acyl phosphate + H2O = a carboxylate + phosphate + H(+)</text>
        <dbReference type="Rhea" id="RHEA:14965"/>
        <dbReference type="ChEBI" id="CHEBI:15377"/>
        <dbReference type="ChEBI" id="CHEBI:15378"/>
        <dbReference type="ChEBI" id="CHEBI:29067"/>
        <dbReference type="ChEBI" id="CHEBI:43474"/>
        <dbReference type="ChEBI" id="CHEBI:59918"/>
        <dbReference type="EC" id="3.6.1.7"/>
    </reaction>
</comment>
<dbReference type="PANTHER" id="PTHR47268:SF4">
    <property type="entry name" value="ACYLPHOSPHATASE"/>
    <property type="match status" value="1"/>
</dbReference>
<dbReference type="PANTHER" id="PTHR47268">
    <property type="entry name" value="ACYLPHOSPHATASE"/>
    <property type="match status" value="1"/>
</dbReference>
<dbReference type="Pfam" id="PF00708">
    <property type="entry name" value="Acylphosphatase"/>
    <property type="match status" value="1"/>
</dbReference>
<dbReference type="EC" id="3.6.1.7" evidence="2 5"/>
<dbReference type="GO" id="GO:0003998">
    <property type="term" value="F:acylphosphatase activity"/>
    <property type="evidence" value="ECO:0007669"/>
    <property type="project" value="UniProtKB-EC"/>
</dbReference>
<evidence type="ECO:0000256" key="3">
    <source>
        <dbReference type="ARBA" id="ARBA00015991"/>
    </source>
</evidence>
<dbReference type="InterPro" id="IPR036046">
    <property type="entry name" value="Acylphosphatase-like_dom_sf"/>
</dbReference>
<evidence type="ECO:0000256" key="6">
    <source>
        <dbReference type="RuleBase" id="RU000553"/>
    </source>
</evidence>